<proteinExistence type="predicted"/>
<dbReference type="RefSeq" id="YP_238552.1">
    <property type="nucleotide sequence ID" value="NC_007021.1"/>
</dbReference>
<dbReference type="OrthoDB" id="21010at10239"/>
<protein>
    <submittedName>
        <fullName evidence="1">Uncharacterized protein</fullName>
    </submittedName>
</protein>
<gene>
    <name evidence="1" type="ORF">TwortDSMZ_103</name>
</gene>
<organismHost>
    <name type="scientific">Twortvirus twort</name>
    <dbReference type="NCBI Taxonomy" id="55510"/>
</organismHost>
<dbReference type="EMBL" id="MT151386">
    <property type="protein sequence ID" value="QIW89102.1"/>
    <property type="molecule type" value="Genomic_DNA"/>
</dbReference>
<dbReference type="Proteomes" id="UP000503318">
    <property type="component" value="Segment"/>
</dbReference>
<sequence>MASKRTTPKYKHNGYVHIDTFLDTAKTVFHLSEGQCEGFKALMSGKHYQFQETDFLPYLEDYLGKKLEV</sequence>
<name>A0A6H0X5H6_BPTWO</name>
<evidence type="ECO:0000313" key="2">
    <source>
        <dbReference type="Proteomes" id="UP000503318"/>
    </source>
</evidence>
<dbReference type="KEGG" id="vg:5130401"/>
<evidence type="ECO:0000313" key="1">
    <source>
        <dbReference type="EMBL" id="QIW89102.1"/>
    </source>
</evidence>
<accession>A0A6H0X5H6</accession>
<organism evidence="1 2">
    <name type="scientific">Staphylococcus phage Twort (strain DSM 17442 / HER 48)</name>
    <name type="common">Bacteriophage Twort</name>
    <dbReference type="NCBI Taxonomy" id="2908167"/>
    <lineage>
        <taxon>Viruses</taxon>
        <taxon>Duplodnaviria</taxon>
        <taxon>Heunggongvirae</taxon>
        <taxon>Uroviricota</taxon>
        <taxon>Caudoviricetes</taxon>
        <taxon>Herelleviridae</taxon>
        <taxon>Twortvirinae</taxon>
        <taxon>Twortvirus</taxon>
        <taxon>Twortvirus twort</taxon>
    </lineage>
</organism>
<reference evidence="1 2" key="1">
    <citation type="submission" date="2020-03" db="EMBL/GenBank/DDBJ databases">
        <title>Variable regions in the genome of staphylococcal bacteriophage Twort.</title>
        <authorList>
            <person name="Glowacka-Rutkowska A."/>
            <person name="Gawor J."/>
            <person name="Lobocka M."/>
        </authorList>
    </citation>
    <scope>NUCLEOTIDE SEQUENCE [LARGE SCALE GENOMIC DNA]</scope>
</reference>